<evidence type="ECO:0000256" key="3">
    <source>
        <dbReference type="ARBA" id="ARBA00023043"/>
    </source>
</evidence>
<sequence>MGWGYVITPETFDQIIVLNSLRCAKVALKGQAPELDEYRANPNYVTQYGYFPLHRASEMFSIEIIELLLCNGASANVRTTSHVLRDYSLSMLQLRTLAYISIWRTVYFVTKSIRIAVWQI</sequence>
<dbReference type="InterPro" id="IPR051573">
    <property type="entry name" value="Ankyrin-SOCS_box_domain"/>
</dbReference>
<dbReference type="Gene3D" id="1.25.40.20">
    <property type="entry name" value="Ankyrin repeat-containing domain"/>
    <property type="match status" value="1"/>
</dbReference>
<reference evidence="5" key="2">
    <citation type="submission" date="2018-03" db="EMBL/GenBank/DDBJ databases">
        <title>The Triticum urartu genome reveals the dynamic nature of wheat genome evolution.</title>
        <authorList>
            <person name="Ling H."/>
            <person name="Ma B."/>
            <person name="Shi X."/>
            <person name="Liu H."/>
            <person name="Dong L."/>
            <person name="Sun H."/>
            <person name="Cao Y."/>
            <person name="Gao Q."/>
            <person name="Zheng S."/>
            <person name="Li Y."/>
            <person name="Yu Y."/>
            <person name="Du H."/>
            <person name="Qi M."/>
            <person name="Li Y."/>
            <person name="Yu H."/>
            <person name="Cui Y."/>
            <person name="Wang N."/>
            <person name="Chen C."/>
            <person name="Wu H."/>
            <person name="Zhao Y."/>
            <person name="Zhang J."/>
            <person name="Li Y."/>
            <person name="Zhou W."/>
            <person name="Zhang B."/>
            <person name="Hu W."/>
            <person name="Eijk M."/>
            <person name="Tang J."/>
            <person name="Witsenboer H."/>
            <person name="Zhao S."/>
            <person name="Li Z."/>
            <person name="Zhang A."/>
            <person name="Wang D."/>
            <person name="Liang C."/>
        </authorList>
    </citation>
    <scope>NUCLEOTIDE SEQUENCE [LARGE SCALE GENOMIC DNA]</scope>
    <source>
        <strain evidence="5">cv. G1812</strain>
    </source>
</reference>
<keyword evidence="3 4" id="KW-0040">ANK repeat</keyword>
<evidence type="ECO:0000256" key="4">
    <source>
        <dbReference type="PROSITE-ProRule" id="PRU00023"/>
    </source>
</evidence>
<keyword evidence="2" id="KW-0677">Repeat</keyword>
<dbReference type="GO" id="GO:0016567">
    <property type="term" value="P:protein ubiquitination"/>
    <property type="evidence" value="ECO:0007669"/>
    <property type="project" value="TreeGrafter"/>
</dbReference>
<dbReference type="InterPro" id="IPR036770">
    <property type="entry name" value="Ankyrin_rpt-contain_sf"/>
</dbReference>
<dbReference type="PANTHER" id="PTHR24136:SF40">
    <property type="entry name" value="GENOME ASSEMBLY, CHROMOSOME: II"/>
    <property type="match status" value="1"/>
</dbReference>
<dbReference type="EnsemblPlants" id="TuG1812G0600002699.01.T01">
    <property type="protein sequence ID" value="TuG1812G0600002699.01.T01.cds395115"/>
    <property type="gene ID" value="TuG1812G0600002699.01"/>
</dbReference>
<dbReference type="PROSITE" id="PS50088">
    <property type="entry name" value="ANK_REPEAT"/>
    <property type="match status" value="1"/>
</dbReference>
<dbReference type="Proteomes" id="UP000015106">
    <property type="component" value="Chromosome 6"/>
</dbReference>
<evidence type="ECO:0000313" key="5">
    <source>
        <dbReference type="EnsemblPlants" id="TuG1812G0600002699.01.T01.cds395115"/>
    </source>
</evidence>
<dbReference type="Gramene" id="TuG1812G0600002699.01.T01">
    <property type="protein sequence ID" value="TuG1812G0600002699.01.T01.cds395115"/>
    <property type="gene ID" value="TuG1812G0600002699.01"/>
</dbReference>
<evidence type="ECO:0000256" key="2">
    <source>
        <dbReference type="ARBA" id="ARBA00022737"/>
    </source>
</evidence>
<name>A0A8R7UYB8_TRIUA</name>
<dbReference type="AlphaFoldDB" id="A0A8R7UYB8"/>
<comment type="similarity">
    <text evidence="1">Belongs to the ankyrin SOCS box (ASB) family.</text>
</comment>
<dbReference type="InterPro" id="IPR002110">
    <property type="entry name" value="Ankyrin_rpt"/>
</dbReference>
<dbReference type="Pfam" id="PF00023">
    <property type="entry name" value="Ank"/>
    <property type="match status" value="1"/>
</dbReference>
<dbReference type="GO" id="GO:0045732">
    <property type="term" value="P:positive regulation of protein catabolic process"/>
    <property type="evidence" value="ECO:0007669"/>
    <property type="project" value="TreeGrafter"/>
</dbReference>
<reference evidence="5" key="3">
    <citation type="submission" date="2022-06" db="UniProtKB">
        <authorList>
            <consortium name="EnsemblPlants"/>
        </authorList>
    </citation>
    <scope>IDENTIFICATION</scope>
</reference>
<dbReference type="SUPFAM" id="SSF48403">
    <property type="entry name" value="Ankyrin repeat"/>
    <property type="match status" value="1"/>
</dbReference>
<evidence type="ECO:0000256" key="1">
    <source>
        <dbReference type="ARBA" id="ARBA00005949"/>
    </source>
</evidence>
<dbReference type="PANTHER" id="PTHR24136">
    <property type="entry name" value="SOWAH (DROSOPHILA) HOMOLOG"/>
    <property type="match status" value="1"/>
</dbReference>
<reference evidence="6" key="1">
    <citation type="journal article" date="2013" name="Nature">
        <title>Draft genome of the wheat A-genome progenitor Triticum urartu.</title>
        <authorList>
            <person name="Ling H.Q."/>
            <person name="Zhao S."/>
            <person name="Liu D."/>
            <person name="Wang J."/>
            <person name="Sun H."/>
            <person name="Zhang C."/>
            <person name="Fan H."/>
            <person name="Li D."/>
            <person name="Dong L."/>
            <person name="Tao Y."/>
            <person name="Gao C."/>
            <person name="Wu H."/>
            <person name="Li Y."/>
            <person name="Cui Y."/>
            <person name="Guo X."/>
            <person name="Zheng S."/>
            <person name="Wang B."/>
            <person name="Yu K."/>
            <person name="Liang Q."/>
            <person name="Yang W."/>
            <person name="Lou X."/>
            <person name="Chen J."/>
            <person name="Feng M."/>
            <person name="Jian J."/>
            <person name="Zhang X."/>
            <person name="Luo G."/>
            <person name="Jiang Y."/>
            <person name="Liu J."/>
            <person name="Wang Z."/>
            <person name="Sha Y."/>
            <person name="Zhang B."/>
            <person name="Wu H."/>
            <person name="Tang D."/>
            <person name="Shen Q."/>
            <person name="Xue P."/>
            <person name="Zou S."/>
            <person name="Wang X."/>
            <person name="Liu X."/>
            <person name="Wang F."/>
            <person name="Yang Y."/>
            <person name="An X."/>
            <person name="Dong Z."/>
            <person name="Zhang K."/>
            <person name="Zhang X."/>
            <person name="Luo M.C."/>
            <person name="Dvorak J."/>
            <person name="Tong Y."/>
            <person name="Wang J."/>
            <person name="Yang H."/>
            <person name="Li Z."/>
            <person name="Wang D."/>
            <person name="Zhang A."/>
            <person name="Wang J."/>
        </authorList>
    </citation>
    <scope>NUCLEOTIDE SEQUENCE</scope>
    <source>
        <strain evidence="6">cv. G1812</strain>
    </source>
</reference>
<dbReference type="PROSITE" id="PS50297">
    <property type="entry name" value="ANK_REP_REGION"/>
    <property type="match status" value="1"/>
</dbReference>
<keyword evidence="6" id="KW-1185">Reference proteome</keyword>
<accession>A0A8R7UYB8</accession>
<organism evidence="5 6">
    <name type="scientific">Triticum urartu</name>
    <name type="common">Red wild einkorn</name>
    <name type="synonym">Crithodium urartu</name>
    <dbReference type="NCBI Taxonomy" id="4572"/>
    <lineage>
        <taxon>Eukaryota</taxon>
        <taxon>Viridiplantae</taxon>
        <taxon>Streptophyta</taxon>
        <taxon>Embryophyta</taxon>
        <taxon>Tracheophyta</taxon>
        <taxon>Spermatophyta</taxon>
        <taxon>Magnoliopsida</taxon>
        <taxon>Liliopsida</taxon>
        <taxon>Poales</taxon>
        <taxon>Poaceae</taxon>
        <taxon>BOP clade</taxon>
        <taxon>Pooideae</taxon>
        <taxon>Triticodae</taxon>
        <taxon>Triticeae</taxon>
        <taxon>Triticinae</taxon>
        <taxon>Triticum</taxon>
    </lineage>
</organism>
<protein>
    <submittedName>
        <fullName evidence="5">Uncharacterized protein</fullName>
    </submittedName>
</protein>
<feature type="repeat" description="ANK" evidence="4">
    <location>
        <begin position="48"/>
        <end position="80"/>
    </location>
</feature>
<evidence type="ECO:0000313" key="6">
    <source>
        <dbReference type="Proteomes" id="UP000015106"/>
    </source>
</evidence>
<proteinExistence type="inferred from homology"/>